<keyword evidence="1" id="KW-0812">Transmembrane</keyword>
<evidence type="ECO:0000313" key="3">
    <source>
        <dbReference type="EMBL" id="AEH88984.1"/>
    </source>
</evidence>
<evidence type="ECO:0000259" key="2">
    <source>
        <dbReference type="PROSITE" id="PS51704"/>
    </source>
</evidence>
<dbReference type="InterPro" id="IPR030395">
    <property type="entry name" value="GP_PDE_dom"/>
</dbReference>
<dbReference type="PANTHER" id="PTHR43805">
    <property type="entry name" value="GLYCEROPHOSPHORYL DIESTER PHOSPHODIESTERASE"/>
    <property type="match status" value="1"/>
</dbReference>
<dbReference type="PANTHER" id="PTHR43805:SF1">
    <property type="entry name" value="GP-PDE DOMAIN-CONTAINING PROTEIN"/>
    <property type="match status" value="1"/>
</dbReference>
<dbReference type="Proteomes" id="UP000001623">
    <property type="component" value="Chromosome"/>
</dbReference>
<dbReference type="eggNOG" id="COG0584">
    <property type="taxonomic scope" value="Bacteria"/>
</dbReference>
<sequence>MLDNARREARDKRIEIMRKRTIFFAGVIVVAAGIWLNNSSLLSGRPAGGPVVLAHRGLAQDFDRTNLGSDTCTASRMLPPRHAYLENTIASMEAAFAFGADALELDVHPTTDGKFAVFHDWTVDCRTEGKGETRGHSMAQLKTLDIGYGYTADGGKTFPFRGKGVGMMPSLDEVLAHFPARRFNINVKSNDPREGEALAAWLSRLTPAERGYLSVYGGDKPIAAVKAALPDMHTLSRASLTQCIARYAALGWSGYVPDACRHGTLLIPINIAKWMWGWPNRFLDRMQAVDTQVYLLGPYSGGGFSEGLDDPQLIDQLPDGYSGGISTDALDLVMPVIKARFGRP</sequence>
<organism evidence="3 4">
    <name type="scientific">Mesorhizobium opportunistum (strain LMG 24607 / HAMBI 3007 / WSM2075)</name>
    <dbReference type="NCBI Taxonomy" id="536019"/>
    <lineage>
        <taxon>Bacteria</taxon>
        <taxon>Pseudomonadati</taxon>
        <taxon>Pseudomonadota</taxon>
        <taxon>Alphaproteobacteria</taxon>
        <taxon>Hyphomicrobiales</taxon>
        <taxon>Phyllobacteriaceae</taxon>
        <taxon>Mesorhizobium</taxon>
    </lineage>
</organism>
<feature type="transmembrane region" description="Helical" evidence="1">
    <location>
        <begin position="21"/>
        <end position="37"/>
    </location>
</feature>
<dbReference type="HOGENOM" id="CLU_074029_0_0_5"/>
<gene>
    <name evidence="3" type="ordered locus">Mesop_4561</name>
</gene>
<dbReference type="Gene3D" id="3.20.20.190">
    <property type="entry name" value="Phosphatidylinositol (PI) phosphodiesterase"/>
    <property type="match status" value="1"/>
</dbReference>
<reference evidence="3 4" key="1">
    <citation type="submission" date="2010-10" db="EMBL/GenBank/DDBJ databases">
        <title>Complete sequence of Mesorhizobium opportunistum WSM2075.</title>
        <authorList>
            <consortium name="US DOE Joint Genome Institute"/>
            <person name="Lucas S."/>
            <person name="Copeland A."/>
            <person name="Lapidus A."/>
            <person name="Cheng J.-F."/>
            <person name="Bruce D."/>
            <person name="Goodwin L."/>
            <person name="Pitluck S."/>
            <person name="Chertkov O."/>
            <person name="Misra M."/>
            <person name="Detter J.C."/>
            <person name="Han C."/>
            <person name="Tapia R."/>
            <person name="Land M."/>
            <person name="Hauser L."/>
            <person name="Kyrpides N."/>
            <person name="Ovchinnikova G."/>
            <person name="Mavrommatis K.M."/>
            <person name="Tiwari R.P."/>
            <person name="Howieson J.G."/>
            <person name="O'Hara G.W."/>
            <person name="Nandasena K.G."/>
            <person name="Woyke T."/>
        </authorList>
    </citation>
    <scope>NUCLEOTIDE SEQUENCE [LARGE SCALE GENOMIC DNA]</scope>
    <source>
        <strain evidence="4">LMG 24607 / HAMBI 3007 / WSM2075</strain>
    </source>
</reference>
<protein>
    <submittedName>
        <fullName evidence="3">Glycerophosphoryl diester phosphodiesterase</fullName>
    </submittedName>
</protein>
<dbReference type="STRING" id="536019.Mesop_4561"/>
<dbReference type="Pfam" id="PF03009">
    <property type="entry name" value="GDPD"/>
    <property type="match status" value="1"/>
</dbReference>
<proteinExistence type="predicted"/>
<dbReference type="EMBL" id="CP002279">
    <property type="protein sequence ID" value="AEH88984.1"/>
    <property type="molecule type" value="Genomic_DNA"/>
</dbReference>
<evidence type="ECO:0000256" key="1">
    <source>
        <dbReference type="SAM" id="Phobius"/>
    </source>
</evidence>
<keyword evidence="1" id="KW-0472">Membrane</keyword>
<dbReference type="GO" id="GO:0006629">
    <property type="term" value="P:lipid metabolic process"/>
    <property type="evidence" value="ECO:0007669"/>
    <property type="project" value="InterPro"/>
</dbReference>
<keyword evidence="1" id="KW-1133">Transmembrane helix</keyword>
<dbReference type="KEGG" id="mop:Mesop_4561"/>
<dbReference type="InterPro" id="IPR017946">
    <property type="entry name" value="PLC-like_Pdiesterase_TIM-brl"/>
</dbReference>
<dbReference type="CDD" id="cd08613">
    <property type="entry name" value="GDPD_GDE4_like_1"/>
    <property type="match status" value="1"/>
</dbReference>
<feature type="domain" description="GP-PDE" evidence="2">
    <location>
        <begin position="66"/>
        <end position="337"/>
    </location>
</feature>
<dbReference type="AlphaFoldDB" id="F7YCU4"/>
<accession>F7YCU4</accession>
<evidence type="ECO:0000313" key="4">
    <source>
        <dbReference type="Proteomes" id="UP000001623"/>
    </source>
</evidence>
<dbReference type="SUPFAM" id="SSF51695">
    <property type="entry name" value="PLC-like phosphodiesterases"/>
    <property type="match status" value="1"/>
</dbReference>
<dbReference type="PROSITE" id="PS51704">
    <property type="entry name" value="GP_PDE"/>
    <property type="match status" value="1"/>
</dbReference>
<name>F7YCU4_MESOW</name>
<dbReference type="GO" id="GO:0008081">
    <property type="term" value="F:phosphoric diester hydrolase activity"/>
    <property type="evidence" value="ECO:0007669"/>
    <property type="project" value="InterPro"/>
</dbReference>